<dbReference type="PANTHER" id="PTHR10857:SF5">
    <property type="entry name" value="COPINE-6"/>
    <property type="match status" value="1"/>
</dbReference>
<dbReference type="Proteomes" id="UP000694545">
    <property type="component" value="Unplaced"/>
</dbReference>
<name>A0A8D2LKT8_VARKO</name>
<protein>
    <recommendedName>
        <fullName evidence="1">C2 domain-containing protein</fullName>
    </recommendedName>
</protein>
<dbReference type="InterPro" id="IPR035892">
    <property type="entry name" value="C2_domain_sf"/>
</dbReference>
<dbReference type="Gene3D" id="2.60.40.150">
    <property type="entry name" value="C2 domain"/>
    <property type="match status" value="1"/>
</dbReference>
<dbReference type="Ensembl" id="ENSVKKT00000023471.1">
    <property type="protein sequence ID" value="ENSVKKP00000022903.1"/>
    <property type="gene ID" value="ENSVKKG00000015217.1"/>
</dbReference>
<dbReference type="OMA" id="ATHLDEH"/>
<dbReference type="AlphaFoldDB" id="A0A8D2LKT8"/>
<keyword evidence="3" id="KW-1185">Reference proteome</keyword>
<dbReference type="CDD" id="cd04048">
    <property type="entry name" value="C2A_Copine"/>
    <property type="match status" value="1"/>
</dbReference>
<feature type="domain" description="C2" evidence="1">
    <location>
        <begin position="6"/>
        <end position="135"/>
    </location>
</feature>
<evidence type="ECO:0000313" key="3">
    <source>
        <dbReference type="Proteomes" id="UP000694545"/>
    </source>
</evidence>
<dbReference type="Pfam" id="PF00168">
    <property type="entry name" value="C2"/>
    <property type="match status" value="1"/>
</dbReference>
<reference evidence="2" key="2">
    <citation type="submission" date="2025-09" db="UniProtKB">
        <authorList>
            <consortium name="Ensembl"/>
        </authorList>
    </citation>
    <scope>IDENTIFICATION</scope>
</reference>
<proteinExistence type="predicted"/>
<dbReference type="InterPro" id="IPR000008">
    <property type="entry name" value="C2_dom"/>
</dbReference>
<organism evidence="2 3">
    <name type="scientific">Varanus komodoensis</name>
    <name type="common">Komodo dragon</name>
    <dbReference type="NCBI Taxonomy" id="61221"/>
    <lineage>
        <taxon>Eukaryota</taxon>
        <taxon>Metazoa</taxon>
        <taxon>Chordata</taxon>
        <taxon>Craniata</taxon>
        <taxon>Vertebrata</taxon>
        <taxon>Euteleostomi</taxon>
        <taxon>Lepidosauria</taxon>
        <taxon>Squamata</taxon>
        <taxon>Bifurcata</taxon>
        <taxon>Unidentata</taxon>
        <taxon>Episquamata</taxon>
        <taxon>Toxicofera</taxon>
        <taxon>Anguimorpha</taxon>
        <taxon>Paleoanguimorpha</taxon>
        <taxon>Varanoidea</taxon>
        <taxon>Varanidae</taxon>
        <taxon>Varanus</taxon>
    </lineage>
</organism>
<dbReference type="PANTHER" id="PTHR10857">
    <property type="entry name" value="COPINE"/>
    <property type="match status" value="1"/>
</dbReference>
<dbReference type="InterPro" id="IPR045052">
    <property type="entry name" value="Copine"/>
</dbReference>
<dbReference type="GO" id="GO:0005886">
    <property type="term" value="C:plasma membrane"/>
    <property type="evidence" value="ECO:0007669"/>
    <property type="project" value="TreeGrafter"/>
</dbReference>
<dbReference type="SUPFAM" id="SSF49562">
    <property type="entry name" value="C2 domain (Calcium/lipid-binding domain, CaLB)"/>
    <property type="match status" value="1"/>
</dbReference>
<dbReference type="PROSITE" id="PS50004">
    <property type="entry name" value="C2"/>
    <property type="match status" value="1"/>
</dbReference>
<sequence length="140" mass="15233">SSLGTHKDAAATPSDISPVALGASRVELRVSCWNLSEREGAVKPNPCLVLQLLSDGQWNEVGHSEVLRGSQNPVFAHVFALDYFFEEMQVLKFAVFDIDGESAESPEEDAGDLLGSTECTLGQVRLVPHPQEKHFPRATT</sequence>
<dbReference type="GO" id="GO:0005544">
    <property type="term" value="F:calcium-dependent phospholipid binding"/>
    <property type="evidence" value="ECO:0007669"/>
    <property type="project" value="InterPro"/>
</dbReference>
<dbReference type="GO" id="GO:0071277">
    <property type="term" value="P:cellular response to calcium ion"/>
    <property type="evidence" value="ECO:0007669"/>
    <property type="project" value="TreeGrafter"/>
</dbReference>
<reference evidence="2" key="1">
    <citation type="submission" date="2025-08" db="UniProtKB">
        <authorList>
            <consortium name="Ensembl"/>
        </authorList>
    </citation>
    <scope>IDENTIFICATION</scope>
</reference>
<accession>A0A8D2LKT8</accession>
<evidence type="ECO:0000259" key="1">
    <source>
        <dbReference type="PROSITE" id="PS50004"/>
    </source>
</evidence>
<evidence type="ECO:0000313" key="2">
    <source>
        <dbReference type="Ensembl" id="ENSVKKP00000022903.1"/>
    </source>
</evidence>